<comment type="caution">
    <text evidence="2">The sequence shown here is derived from an EMBL/GenBank/DDBJ whole genome shotgun (WGS) entry which is preliminary data.</text>
</comment>
<evidence type="ECO:0000313" key="2">
    <source>
        <dbReference type="EMBL" id="GMM51660.1"/>
    </source>
</evidence>
<reference evidence="2 3" key="1">
    <citation type="journal article" date="2023" name="Elife">
        <title>Identification of key yeast species and microbe-microbe interactions impacting larval growth of Drosophila in the wild.</title>
        <authorList>
            <person name="Mure A."/>
            <person name="Sugiura Y."/>
            <person name="Maeda R."/>
            <person name="Honda K."/>
            <person name="Sakurai N."/>
            <person name="Takahashi Y."/>
            <person name="Watada M."/>
            <person name="Katoh T."/>
            <person name="Gotoh A."/>
            <person name="Gotoh Y."/>
            <person name="Taniguchi I."/>
            <person name="Nakamura K."/>
            <person name="Hayashi T."/>
            <person name="Katayama T."/>
            <person name="Uemura T."/>
            <person name="Hattori Y."/>
        </authorList>
    </citation>
    <scope>NUCLEOTIDE SEQUENCE [LARGE SCALE GENOMIC DNA]</scope>
    <source>
        <strain evidence="2 3">SB-73</strain>
    </source>
</reference>
<evidence type="ECO:0000256" key="1">
    <source>
        <dbReference type="SAM" id="MobiDB-lite"/>
    </source>
</evidence>
<dbReference type="EMBL" id="BTGC01000008">
    <property type="protein sequence ID" value="GMM51660.1"/>
    <property type="molecule type" value="Genomic_DNA"/>
</dbReference>
<proteinExistence type="predicted"/>
<feature type="compositionally biased region" description="Acidic residues" evidence="1">
    <location>
        <begin position="258"/>
        <end position="294"/>
    </location>
</feature>
<organism evidence="2 3">
    <name type="scientific">Starmerella bacillaris</name>
    <name type="common">Yeast</name>
    <name type="synonym">Candida zemplinina</name>
    <dbReference type="NCBI Taxonomy" id="1247836"/>
    <lineage>
        <taxon>Eukaryota</taxon>
        <taxon>Fungi</taxon>
        <taxon>Dikarya</taxon>
        <taxon>Ascomycota</taxon>
        <taxon>Saccharomycotina</taxon>
        <taxon>Dipodascomycetes</taxon>
        <taxon>Dipodascales</taxon>
        <taxon>Trichomonascaceae</taxon>
        <taxon>Starmerella</taxon>
    </lineage>
</organism>
<evidence type="ECO:0008006" key="4">
    <source>
        <dbReference type="Google" id="ProtNLM"/>
    </source>
</evidence>
<evidence type="ECO:0000313" key="3">
    <source>
        <dbReference type="Proteomes" id="UP001362899"/>
    </source>
</evidence>
<protein>
    <recommendedName>
        <fullName evidence="4">ARM repeat-containing protein</fullName>
    </recommendedName>
</protein>
<name>A0AAV5RJV3_STABA</name>
<keyword evidence="3" id="KW-1185">Reference proteome</keyword>
<feature type="region of interest" description="Disordered" evidence="1">
    <location>
        <begin position="258"/>
        <end position="297"/>
    </location>
</feature>
<gene>
    <name evidence="2" type="ORF">DASB73_026230</name>
</gene>
<dbReference type="AlphaFoldDB" id="A0AAV5RJV3"/>
<dbReference type="Proteomes" id="UP001362899">
    <property type="component" value="Unassembled WGS sequence"/>
</dbReference>
<sequence>MVDYEDLLDKARKGAAKSEFEQYMPDLVKSVPEFDATKLRLLGNCIANSSENAKYLSADESAISELLETDNPLGLSILFNGSVNNSDFSRSVLKNSTFLKKAEPNKQFKDFLGSIWEALDGDIDRDIKIQLVFKGFFELLMNDPDLETDPQITEPKNFKKLYELCQKMTMSHFSDSIDENDDFEEEEDDQFGIGIKVIGNISSHNEFSLENAVEIEENVFTWETIALLNNLTAKKVDMDAILPKFPNVIPLTIKLIEQEDPANDDEEELQDDEQENELERYEEDEFSEPDEQGLEDNTPFDVGLWGPLLRNLARDPKKAQEINQYNPAKLLKTLLSYPATNAVGNSLATGLIRSVYNHELVDMYTIEPVDENKLGFACAAVNCLVDSTELPDEEVKWAVNRIVDTILNALQKDPREESWIRGTKALAILKITYPWIDVNKIRSEIEQNSNKPETEAVKQNLKALGL</sequence>
<accession>A0AAV5RJV3</accession>